<dbReference type="AlphaFoldDB" id="A0A7H8QR47"/>
<proteinExistence type="inferred from homology"/>
<dbReference type="OrthoDB" id="429932at2759"/>
<protein>
    <recommendedName>
        <fullName evidence="3">MutL C-terminal dimerisation domain-containing protein</fullName>
    </recommendedName>
</protein>
<gene>
    <name evidence="4" type="ORF">TRUGW13939_03473</name>
</gene>
<evidence type="ECO:0000313" key="5">
    <source>
        <dbReference type="Proteomes" id="UP000509510"/>
    </source>
</evidence>
<evidence type="ECO:0000256" key="2">
    <source>
        <dbReference type="SAM" id="MobiDB-lite"/>
    </source>
</evidence>
<dbReference type="Gene3D" id="3.30.565.10">
    <property type="entry name" value="Histidine kinase-like ATPase, C-terminal domain"/>
    <property type="match status" value="1"/>
</dbReference>
<dbReference type="InterPro" id="IPR037198">
    <property type="entry name" value="MutL_C_sf"/>
</dbReference>
<dbReference type="KEGG" id="trg:TRUGW13939_03473"/>
<dbReference type="InterPro" id="IPR014790">
    <property type="entry name" value="MutL_C"/>
</dbReference>
<dbReference type="SUPFAM" id="SSF55874">
    <property type="entry name" value="ATPase domain of HSP90 chaperone/DNA topoisomerase II/histidine kinase"/>
    <property type="match status" value="1"/>
</dbReference>
<keyword evidence="5" id="KW-1185">Reference proteome</keyword>
<dbReference type="SUPFAM" id="SSF118116">
    <property type="entry name" value="DNA mismatch repair protein MutL"/>
    <property type="match status" value="2"/>
</dbReference>
<feature type="domain" description="MutL C-terminal dimerisation" evidence="3">
    <location>
        <begin position="629"/>
        <end position="826"/>
    </location>
</feature>
<dbReference type="PANTHER" id="PTHR10073">
    <property type="entry name" value="DNA MISMATCH REPAIR PROTEIN MLH, PMS, MUTL"/>
    <property type="match status" value="1"/>
</dbReference>
<dbReference type="GO" id="GO:0140664">
    <property type="term" value="F:ATP-dependent DNA damage sensor activity"/>
    <property type="evidence" value="ECO:0007669"/>
    <property type="project" value="InterPro"/>
</dbReference>
<dbReference type="GO" id="GO:0006298">
    <property type="term" value="P:mismatch repair"/>
    <property type="evidence" value="ECO:0007669"/>
    <property type="project" value="InterPro"/>
</dbReference>
<evidence type="ECO:0000313" key="4">
    <source>
        <dbReference type="EMBL" id="QKX56372.1"/>
    </source>
</evidence>
<dbReference type="GeneID" id="55990978"/>
<dbReference type="GO" id="GO:0016887">
    <property type="term" value="F:ATP hydrolysis activity"/>
    <property type="evidence" value="ECO:0007669"/>
    <property type="project" value="InterPro"/>
</dbReference>
<dbReference type="Proteomes" id="UP000509510">
    <property type="component" value="Chromosome II"/>
</dbReference>
<name>A0A7H8QR47_TALRU</name>
<feature type="region of interest" description="Disordered" evidence="2">
    <location>
        <begin position="392"/>
        <end position="414"/>
    </location>
</feature>
<dbReference type="InterPro" id="IPR036890">
    <property type="entry name" value="HATPase_C_sf"/>
</dbReference>
<dbReference type="GO" id="GO:0005524">
    <property type="term" value="F:ATP binding"/>
    <property type="evidence" value="ECO:0007669"/>
    <property type="project" value="InterPro"/>
</dbReference>
<evidence type="ECO:0000259" key="3">
    <source>
        <dbReference type="SMART" id="SM00853"/>
    </source>
</evidence>
<dbReference type="Pfam" id="PF13589">
    <property type="entry name" value="HATPase_c_3"/>
    <property type="match status" value="1"/>
</dbReference>
<dbReference type="EMBL" id="CP055899">
    <property type="protein sequence ID" value="QKX56372.1"/>
    <property type="molecule type" value="Genomic_DNA"/>
</dbReference>
<dbReference type="PANTHER" id="PTHR10073:SF47">
    <property type="entry name" value="DNA MISMATCH REPAIR PROTEIN MLH3"/>
    <property type="match status" value="1"/>
</dbReference>
<dbReference type="GO" id="GO:0032300">
    <property type="term" value="C:mismatch repair complex"/>
    <property type="evidence" value="ECO:0007669"/>
    <property type="project" value="InterPro"/>
</dbReference>
<dbReference type="InterPro" id="IPR042120">
    <property type="entry name" value="MutL_C_dimsub"/>
</dbReference>
<reference evidence="5" key="1">
    <citation type="submission" date="2020-06" db="EMBL/GenBank/DDBJ databases">
        <title>A chromosome-scale genome assembly of Talaromyces rugulosus W13939.</title>
        <authorList>
            <person name="Wang B."/>
            <person name="Guo L."/>
            <person name="Ye K."/>
            <person name="Wang L."/>
        </authorList>
    </citation>
    <scope>NUCLEOTIDE SEQUENCE [LARGE SCALE GENOMIC DNA]</scope>
    <source>
        <strain evidence="5">W13939</strain>
    </source>
</reference>
<dbReference type="RefSeq" id="XP_035342550.1">
    <property type="nucleotide sequence ID" value="XM_035486657.1"/>
</dbReference>
<organism evidence="4 5">
    <name type="scientific">Talaromyces rugulosus</name>
    <name type="common">Penicillium rugulosum</name>
    <dbReference type="NCBI Taxonomy" id="121627"/>
    <lineage>
        <taxon>Eukaryota</taxon>
        <taxon>Fungi</taxon>
        <taxon>Dikarya</taxon>
        <taxon>Ascomycota</taxon>
        <taxon>Pezizomycotina</taxon>
        <taxon>Eurotiomycetes</taxon>
        <taxon>Eurotiomycetidae</taxon>
        <taxon>Eurotiales</taxon>
        <taxon>Trichocomaceae</taxon>
        <taxon>Talaromyces</taxon>
        <taxon>Talaromyces sect. Islandici</taxon>
    </lineage>
</organism>
<sequence>MSYSDMPIRPLPPEVAAKIRSSVQITNLNEVALELVKNALDADAQAITITVDFRRGGLVVEDDGYGIPPTEFKDGSGLAQEHNTSKAGRQSAYGCKGLFLAALATMSLLTITSRHHGQSQASTITFHHSEVISRLVPAPSHQAISGNQGTKVTVNNLFGNMPVRLKYRASTLQRAEDLDKEWDELKRMLVALILPNERLQKLRISDSEKTRIMNIRMPPASGEISTLNTTRLQMILVQSGLVSSTKTGQWISMSANTPELSIEAYVSLSPSPTRLNQFISIGNDPLFTTHSSANILYNKVNQLFAASDFGSNAASNQHANEIPELESNDVSLKSASRIGTRWPMFYIRIGANASWKIPEHDERTIESDRTLQHIVNVLDALFCQFLQQHHYRPRKKRRTQPTRQSTIESSTAASAKKLVAKESRSFSSWSRVKSADARAYGDLFSNQSRTADTSVGKPPSEMNCVGLSSSHFPCTSSYGPSQAGNRQNESDFSPFKDQTADNVISWTEPGTNDTVLVNSRTGQCLPKAQQSSRPRLTGLTGLTSNRLQNIVIRPKSAPPRDRSVWFDTIMRDWTNPVFPRPETPILSTECVSHDENRASSHFLRDITNEKNVGRENNKLSKSRLAKASVIGQVDRKFILIRIPVDEKHDTKTHGQKTLVLVDQHAADERCRLEQLFSEMFTIERSQDGATQKSSICTYEFPTPLRVDIEEQEIQTFSAYSRFFASWGCHYQIAKTTRPSLLVDTLPIGIAERCRLEPTLLAGLLRKETWSRGGEKIPSIRSSKITACTNPPSPFPWLDLIAGCPETIIDLLNSRACRSSIMFNDSLSRDECQNLVERLARCAFPFQCAHGRPSMIPIVDASFLAATTSTTTTTTARKELGFADAFKKWAVGSSA</sequence>
<accession>A0A7H8QR47</accession>
<dbReference type="Gene3D" id="3.30.1540.20">
    <property type="entry name" value="MutL, C-terminal domain, dimerisation subdomain"/>
    <property type="match status" value="1"/>
</dbReference>
<comment type="similarity">
    <text evidence="1">Belongs to the DNA mismatch repair MutL/HexB family.</text>
</comment>
<dbReference type="SMART" id="SM00853">
    <property type="entry name" value="MutL_C"/>
    <property type="match status" value="1"/>
</dbReference>
<dbReference type="InterPro" id="IPR038973">
    <property type="entry name" value="MutL/Mlh/Pms-like"/>
</dbReference>
<evidence type="ECO:0000256" key="1">
    <source>
        <dbReference type="ARBA" id="ARBA00006082"/>
    </source>
</evidence>